<dbReference type="InterPro" id="IPR050312">
    <property type="entry name" value="IolE/XylAMocC-like"/>
</dbReference>
<dbReference type="EMBL" id="CP129683">
    <property type="protein sequence ID" value="XDS50488.1"/>
    <property type="molecule type" value="Genomic_DNA"/>
</dbReference>
<feature type="domain" description="Xylose isomerase-like TIM barrel" evidence="1">
    <location>
        <begin position="24"/>
        <end position="258"/>
    </location>
</feature>
<dbReference type="SUPFAM" id="SSF51658">
    <property type="entry name" value="Xylose isomerase-like"/>
    <property type="match status" value="1"/>
</dbReference>
<dbReference type="InterPro" id="IPR013022">
    <property type="entry name" value="Xyl_isomerase-like_TIM-brl"/>
</dbReference>
<keyword evidence="2" id="KW-0413">Isomerase</keyword>
<dbReference type="KEGG" id="bfk:QN062_08910"/>
<dbReference type="RefSeq" id="WP_369341453.1">
    <property type="nucleotide sequence ID" value="NZ_CP129675.1"/>
</dbReference>
<name>A0AB39UA75_9BIFI</name>
<dbReference type="PANTHER" id="PTHR12110">
    <property type="entry name" value="HYDROXYPYRUVATE ISOMERASE"/>
    <property type="match status" value="1"/>
</dbReference>
<dbReference type="Gene3D" id="3.20.20.150">
    <property type="entry name" value="Divalent-metal-dependent TIM barrel enzymes"/>
    <property type="match status" value="1"/>
</dbReference>
<protein>
    <submittedName>
        <fullName evidence="2">L-ribulose-5-phosphate 3-epimerase</fullName>
        <ecNumber evidence="2">5.1.3.22</ecNumber>
    </submittedName>
</protein>
<gene>
    <name evidence="4" type="ORF">QN062_08910</name>
    <name evidence="3" type="ORF">QN216_03105</name>
    <name evidence="2" type="ORF">QN217_07340</name>
</gene>
<dbReference type="EMBL" id="CP129682">
    <property type="protein sequence ID" value="XDS49266.1"/>
    <property type="molecule type" value="Genomic_DNA"/>
</dbReference>
<dbReference type="Pfam" id="PF01261">
    <property type="entry name" value="AP_endonuc_2"/>
    <property type="match status" value="1"/>
</dbReference>
<evidence type="ECO:0000313" key="3">
    <source>
        <dbReference type="EMBL" id="XDS49266.1"/>
    </source>
</evidence>
<dbReference type="EMBL" id="CP129675">
    <property type="protein sequence ID" value="XDS45952.1"/>
    <property type="molecule type" value="Genomic_DNA"/>
</dbReference>
<evidence type="ECO:0000313" key="4">
    <source>
        <dbReference type="EMBL" id="XDS50488.1"/>
    </source>
</evidence>
<reference evidence="2" key="1">
    <citation type="submission" date="2023-07" db="EMBL/GenBank/DDBJ databases">
        <title>Bifidobacterium aquikefiriaerophilum sp. nov. and Bifidobacterium eccum sp. nov., isolated from water kefir.</title>
        <authorList>
            <person name="Breselge S."/>
            <person name="Bellassi P."/>
            <person name="Barcenilla C."/>
            <person name="Alvarez-Ordonez A."/>
            <person name="Morelli L."/>
            <person name="Cotter P.D."/>
        </authorList>
    </citation>
    <scope>NUCLEOTIDE SEQUENCE</scope>
    <source>
        <strain evidence="4">WK012_4_13</strain>
        <strain evidence="3">WK013_4_14</strain>
        <strain evidence="2">WK048_4_13</strain>
    </source>
</reference>
<proteinExistence type="predicted"/>
<dbReference type="NCBIfam" id="NF009689">
    <property type="entry name" value="PRK13210.1"/>
    <property type="match status" value="1"/>
</dbReference>
<accession>A0AB39UA75</accession>
<dbReference type="AlphaFoldDB" id="A0AB39UA75"/>
<evidence type="ECO:0000313" key="2">
    <source>
        <dbReference type="EMBL" id="XDS45952.1"/>
    </source>
</evidence>
<evidence type="ECO:0000259" key="1">
    <source>
        <dbReference type="Pfam" id="PF01261"/>
    </source>
</evidence>
<dbReference type="InterPro" id="IPR036237">
    <property type="entry name" value="Xyl_isomerase-like_sf"/>
</dbReference>
<dbReference type="NCBIfam" id="NF009688">
    <property type="entry name" value="PRK13209.1"/>
    <property type="match status" value="1"/>
</dbReference>
<dbReference type="PANTHER" id="PTHR12110:SF41">
    <property type="entry name" value="INOSOSE DEHYDRATASE"/>
    <property type="match status" value="1"/>
</dbReference>
<sequence length="285" mass="31754">MSGSVTLGIYEKALVHMDDWGRMLRQVRQAGFAFMDLSVDESPERMSRLDWDARQRREFANAATDEGVQIGGMCLSCHRKVGPGSADAPTRAQAVDIFHKAIDLCFDTHIPVIQVAGYYAYYEQPDSGQRERYVQSLANAAQYAAQAGVMLGIENVDGNDVTSITKGLSICDEIHSAWLTMYPDIGNLAEQRLNTVQELRAASGRMLAIHVKDVLPGRPRRIPMGTGTADFPAAFEELARQNWSGRMMLEMWNDDSPDSIQVCASSREKVQHWLSDANIEVVQRQ</sequence>
<organism evidence="2">
    <name type="scientific">Bifidobacterium fermentum</name>
    <dbReference type="NCBI Taxonomy" id="3059035"/>
    <lineage>
        <taxon>Bacteria</taxon>
        <taxon>Bacillati</taxon>
        <taxon>Actinomycetota</taxon>
        <taxon>Actinomycetes</taxon>
        <taxon>Bifidobacteriales</taxon>
        <taxon>Bifidobacteriaceae</taxon>
        <taxon>Bifidobacterium</taxon>
    </lineage>
</organism>
<dbReference type="EC" id="5.1.3.22" evidence="2"/>
<dbReference type="GO" id="GO:0034015">
    <property type="term" value="F:L-ribulose-5-phosphate 3-epimerase activity"/>
    <property type="evidence" value="ECO:0007669"/>
    <property type="project" value="UniProtKB-EC"/>
</dbReference>